<organism evidence="1">
    <name type="scientific">Ananas comosus var. bracteatus</name>
    <name type="common">red pineapple</name>
    <dbReference type="NCBI Taxonomy" id="296719"/>
    <lineage>
        <taxon>Eukaryota</taxon>
        <taxon>Viridiplantae</taxon>
        <taxon>Streptophyta</taxon>
        <taxon>Embryophyta</taxon>
        <taxon>Tracheophyta</taxon>
        <taxon>Spermatophyta</taxon>
        <taxon>Magnoliopsida</taxon>
        <taxon>Liliopsida</taxon>
        <taxon>Poales</taxon>
        <taxon>Bromeliaceae</taxon>
        <taxon>Bromelioideae</taxon>
        <taxon>Ananas</taxon>
    </lineage>
</organism>
<evidence type="ECO:0000313" key="1">
    <source>
        <dbReference type="EMBL" id="CAD1822930.1"/>
    </source>
</evidence>
<gene>
    <name evidence="1" type="ORF">CB5_LOCUS6141</name>
</gene>
<protein>
    <submittedName>
        <fullName evidence="1">Uncharacterized protein</fullName>
    </submittedName>
</protein>
<name>A0A6V7NWK0_ANACO</name>
<sequence>MGPISHCQRPVPESKTYQKCRFASFALAGLHSNALLGFRASLAFPKLTNSTISRFWTKCNSRISRIHIVTLSLTCDLSTKEKSWRRNGDFGNFNWRRSLKEPSNGGFSLEGYVVMVRFHDLS</sequence>
<reference evidence="1" key="1">
    <citation type="submission" date="2020-07" db="EMBL/GenBank/DDBJ databases">
        <authorList>
            <person name="Lin J."/>
        </authorList>
    </citation>
    <scope>NUCLEOTIDE SEQUENCE</scope>
</reference>
<proteinExistence type="predicted"/>
<dbReference type="EMBL" id="LR862142">
    <property type="protein sequence ID" value="CAD1822930.1"/>
    <property type="molecule type" value="Genomic_DNA"/>
</dbReference>
<dbReference type="AlphaFoldDB" id="A0A6V7NWK0"/>
<accession>A0A6V7NWK0</accession>